<feature type="compositionally biased region" description="Low complexity" evidence="3">
    <location>
        <begin position="586"/>
        <end position="616"/>
    </location>
</feature>
<feature type="region of interest" description="Disordered" evidence="3">
    <location>
        <begin position="586"/>
        <end position="663"/>
    </location>
</feature>
<organism evidence="5 6">
    <name type="scientific">Edaphochlamys debaryana</name>
    <dbReference type="NCBI Taxonomy" id="47281"/>
    <lineage>
        <taxon>Eukaryota</taxon>
        <taxon>Viridiplantae</taxon>
        <taxon>Chlorophyta</taxon>
        <taxon>core chlorophytes</taxon>
        <taxon>Chlorophyceae</taxon>
        <taxon>CS clade</taxon>
        <taxon>Chlamydomonadales</taxon>
        <taxon>Chlamydomonadales incertae sedis</taxon>
        <taxon>Edaphochlamys</taxon>
    </lineage>
</organism>
<dbReference type="SMART" id="SM00698">
    <property type="entry name" value="MORN"/>
    <property type="match status" value="3"/>
</dbReference>
<dbReference type="PANTHER" id="PTHR36838">
    <property type="entry name" value="AUXIN EFFLUX CARRIER FAMILY PROTEIN"/>
    <property type="match status" value="1"/>
</dbReference>
<dbReference type="FunFam" id="2.20.110.10:FF:000002">
    <property type="entry name" value="Phosphatidylinositol 4-phosphate 5-kinase 8"/>
    <property type="match status" value="1"/>
</dbReference>
<evidence type="ECO:0000256" key="1">
    <source>
        <dbReference type="ARBA" id="ARBA00022448"/>
    </source>
</evidence>
<dbReference type="Pfam" id="PF02493">
    <property type="entry name" value="MORN"/>
    <property type="match status" value="3"/>
</dbReference>
<name>A0A835YBH2_9CHLO</name>
<evidence type="ECO:0000313" key="5">
    <source>
        <dbReference type="EMBL" id="KAG2498659.1"/>
    </source>
</evidence>
<gene>
    <name evidence="5" type="ORF">HYH03_003405</name>
</gene>
<evidence type="ECO:0000256" key="4">
    <source>
        <dbReference type="SAM" id="Phobius"/>
    </source>
</evidence>
<dbReference type="Gene3D" id="2.20.110.10">
    <property type="entry name" value="Histone H3 K4-specific methyltransferase SET7/9 N-terminal domain"/>
    <property type="match status" value="2"/>
</dbReference>
<dbReference type="Proteomes" id="UP000612055">
    <property type="component" value="Unassembled WGS sequence"/>
</dbReference>
<evidence type="ECO:0000256" key="2">
    <source>
        <dbReference type="ARBA" id="ARBA00022737"/>
    </source>
</evidence>
<comment type="caution">
    <text evidence="5">The sequence shown here is derived from an EMBL/GenBank/DDBJ whole genome shotgun (WGS) entry which is preliminary data.</text>
</comment>
<dbReference type="PANTHER" id="PTHR36838:SF3">
    <property type="entry name" value="TRANSPORTER AUXIN EFFLUX CARRIER EC FAMILY"/>
    <property type="match status" value="1"/>
</dbReference>
<feature type="transmembrane region" description="Helical" evidence="4">
    <location>
        <begin position="66"/>
        <end position="87"/>
    </location>
</feature>
<protein>
    <submittedName>
        <fullName evidence="5">Uncharacterized protein</fullName>
    </submittedName>
</protein>
<keyword evidence="4" id="KW-0812">Transmembrane</keyword>
<evidence type="ECO:0000313" key="6">
    <source>
        <dbReference type="Proteomes" id="UP000612055"/>
    </source>
</evidence>
<feature type="transmembrane region" description="Helical" evidence="4">
    <location>
        <begin position="519"/>
        <end position="537"/>
    </location>
</feature>
<keyword evidence="1" id="KW-0813">Transport</keyword>
<keyword evidence="6" id="KW-1185">Reference proteome</keyword>
<keyword evidence="4" id="KW-0472">Membrane</keyword>
<reference evidence="5" key="1">
    <citation type="journal article" date="2020" name="bioRxiv">
        <title>Comparative genomics of Chlamydomonas.</title>
        <authorList>
            <person name="Craig R.J."/>
            <person name="Hasan A.R."/>
            <person name="Ness R.W."/>
            <person name="Keightley P.D."/>
        </authorList>
    </citation>
    <scope>NUCLEOTIDE SEQUENCE</scope>
    <source>
        <strain evidence="5">CCAP 11/70</strain>
    </source>
</reference>
<dbReference type="AlphaFoldDB" id="A0A835YBH2"/>
<feature type="compositionally biased region" description="Gly residues" evidence="3">
    <location>
        <begin position="617"/>
        <end position="643"/>
    </location>
</feature>
<dbReference type="SUPFAM" id="SSF82185">
    <property type="entry name" value="Histone H3 K4-specific methyltransferase SET7/9 N-terminal domain"/>
    <property type="match status" value="1"/>
</dbReference>
<evidence type="ECO:0000256" key="3">
    <source>
        <dbReference type="SAM" id="MobiDB-lite"/>
    </source>
</evidence>
<dbReference type="OrthoDB" id="270720at2759"/>
<dbReference type="EMBL" id="JAEHOE010000009">
    <property type="protein sequence ID" value="KAG2498659.1"/>
    <property type="molecule type" value="Genomic_DNA"/>
</dbReference>
<keyword evidence="4" id="KW-1133">Transmembrane helix</keyword>
<sequence>MGEPLVQAASRLAECCALVAIGYNLKQNGILRTSDGETAIKVATTLTLPSVIVQALGTGGPLAGAGFLPLLGVAGICMGAQIAAGWLHVAQRSKRERAVLGGSSSGLGLALWGYPVADCFLGAAGAQVVALVDLLNHVAVWIGSYMLSASAGPAFPASFKHEDGGDYRGQWRGMRKEGLGVYTYASGARYEGEWRNNLKEGRGVYHFPKGGVYEGEWANGSMNGLGVRTMSTGQVKAGRWRDGQLEAPLELWQVALAAEGASTVAAAARGVEVGGGRWQDAAQMLAAQPTLWALVGGLAVNLMRVPLPTSVDLLTGVLATANTPLTLLAAGVTLPLLSREAWDKLLPASVLSDVAALLSARLLLPLTVSAALVGTLLLSGPAAPAAAAAAAAGSAAADAATSAAGSAAADAAAAAVTEAASAAAAAAAGAAGAAWQVPSGALLPLAVMMVALLAPVPLQALANARRFRLNEATAAAMHAASVAVCVPLMLAGAAAAVLAGLAPPPGAAAVAPLADVRPVLAFAAAAAAVVGSALSWARRRADAAAGVRQGGLWQRAEDQRVLMVYVGQPEAAAAAAASTSAAAAAAGPPAASTPGRAGPAAAGPSGTGAGDASSSGSGNGSGGGGSGSGGSAPGAGGGGGSGSGSARSPQPPRALSTDGGSGAAGASALSYKSSCSTRVSDVRYGMAAWRAGAGAGRTGTRCERGRPLAALAAARLDCSPAAVALRGLQRSPGALGRPRAGPGPTLVAAAAGRALRGMGAAAGGVRLVR</sequence>
<dbReference type="GO" id="GO:0016020">
    <property type="term" value="C:membrane"/>
    <property type="evidence" value="ECO:0007669"/>
    <property type="project" value="UniProtKB-ARBA"/>
</dbReference>
<accession>A0A835YBH2</accession>
<dbReference type="InterPro" id="IPR003409">
    <property type="entry name" value="MORN"/>
</dbReference>
<feature type="transmembrane region" description="Helical" evidence="4">
    <location>
        <begin position="358"/>
        <end position="378"/>
    </location>
</feature>
<proteinExistence type="predicted"/>
<keyword evidence="2" id="KW-0677">Repeat</keyword>
<feature type="transmembrane region" description="Helical" evidence="4">
    <location>
        <begin position="441"/>
        <end position="462"/>
    </location>
</feature>
<feature type="transmembrane region" description="Helical" evidence="4">
    <location>
        <begin position="474"/>
        <end position="499"/>
    </location>
</feature>